<evidence type="ECO:0000256" key="5">
    <source>
        <dbReference type="ARBA" id="ARBA00022989"/>
    </source>
</evidence>
<keyword evidence="8" id="KW-0732">Signal</keyword>
<dbReference type="GO" id="GO:0017004">
    <property type="term" value="P:cytochrome complex assembly"/>
    <property type="evidence" value="ECO:0007669"/>
    <property type="project" value="UniProtKB-KW"/>
</dbReference>
<dbReference type="OrthoDB" id="9811036at2"/>
<dbReference type="Pfam" id="PF13899">
    <property type="entry name" value="Thioredoxin_7"/>
    <property type="match status" value="1"/>
</dbReference>
<dbReference type="eggNOG" id="COG4232">
    <property type="taxonomic scope" value="Bacteria"/>
</dbReference>
<feature type="chain" id="PRO_5008004195" evidence="8">
    <location>
        <begin position="28"/>
        <end position="651"/>
    </location>
</feature>
<dbReference type="EMBL" id="CP015614">
    <property type="protein sequence ID" value="ANF53699.1"/>
    <property type="molecule type" value="Genomic_DNA"/>
</dbReference>
<evidence type="ECO:0000256" key="7">
    <source>
        <dbReference type="SAM" id="Phobius"/>
    </source>
</evidence>
<dbReference type="STRING" id="588932.DA69_02360"/>
<comment type="subcellular location">
    <subcellularLocation>
        <location evidence="1">Cell membrane</location>
        <topology evidence="1">Multi-pass membrane protein</topology>
    </subcellularLocation>
</comment>
<evidence type="ECO:0000313" key="11">
    <source>
        <dbReference type="Proteomes" id="UP000077603"/>
    </source>
</evidence>
<name>A0A172Y3A4_9CAUL</name>
<feature type="signal peptide" evidence="8">
    <location>
        <begin position="1"/>
        <end position="27"/>
    </location>
</feature>
<dbReference type="AlphaFoldDB" id="A0A172Y3A4"/>
<feature type="transmembrane region" description="Helical" evidence="7">
    <location>
        <begin position="453"/>
        <end position="472"/>
    </location>
</feature>
<gene>
    <name evidence="10" type="ORF">DA69_02360</name>
</gene>
<organism evidence="10 11">
    <name type="scientific">Brevundimonas naejangsanensis</name>
    <dbReference type="NCBI Taxonomy" id="588932"/>
    <lineage>
        <taxon>Bacteria</taxon>
        <taxon>Pseudomonadati</taxon>
        <taxon>Pseudomonadota</taxon>
        <taxon>Alphaproteobacteria</taxon>
        <taxon>Caulobacterales</taxon>
        <taxon>Caulobacteraceae</taxon>
        <taxon>Brevundimonas</taxon>
    </lineage>
</organism>
<keyword evidence="2" id="KW-1003">Cell membrane</keyword>
<evidence type="ECO:0000256" key="4">
    <source>
        <dbReference type="ARBA" id="ARBA00022748"/>
    </source>
</evidence>
<dbReference type="PANTHER" id="PTHR32234:SF0">
    <property type="entry name" value="THIOL:DISULFIDE INTERCHANGE PROTEIN DSBD"/>
    <property type="match status" value="1"/>
</dbReference>
<keyword evidence="3 7" id="KW-0812">Transmembrane</keyword>
<dbReference type="GO" id="GO:0015035">
    <property type="term" value="F:protein-disulfide reductase activity"/>
    <property type="evidence" value="ECO:0007669"/>
    <property type="project" value="TreeGrafter"/>
</dbReference>
<dbReference type="KEGG" id="bne:DA69_02360"/>
<feature type="domain" description="Thioredoxin" evidence="9">
    <location>
        <begin position="508"/>
        <end position="649"/>
    </location>
</feature>
<dbReference type="InterPro" id="IPR028250">
    <property type="entry name" value="DsbDN"/>
</dbReference>
<feature type="transmembrane region" description="Helical" evidence="7">
    <location>
        <begin position="394"/>
        <end position="417"/>
    </location>
</feature>
<proteinExistence type="predicted"/>
<evidence type="ECO:0000256" key="6">
    <source>
        <dbReference type="ARBA" id="ARBA00023136"/>
    </source>
</evidence>
<dbReference type="RefSeq" id="WP_025977648.1">
    <property type="nucleotide sequence ID" value="NZ_CP015614.1"/>
</dbReference>
<evidence type="ECO:0000313" key="10">
    <source>
        <dbReference type="EMBL" id="ANF53699.1"/>
    </source>
</evidence>
<evidence type="ECO:0000256" key="3">
    <source>
        <dbReference type="ARBA" id="ARBA00022692"/>
    </source>
</evidence>
<dbReference type="Pfam" id="PF02683">
    <property type="entry name" value="DsbD_TM"/>
    <property type="match status" value="1"/>
</dbReference>
<dbReference type="SUPFAM" id="SSF52833">
    <property type="entry name" value="Thioredoxin-like"/>
    <property type="match status" value="1"/>
</dbReference>
<dbReference type="PANTHER" id="PTHR32234">
    <property type="entry name" value="THIOL:DISULFIDE INTERCHANGE PROTEIN DSBD"/>
    <property type="match status" value="1"/>
</dbReference>
<sequence>MKFISWRLLAILFALMLAAPAVGRAQAFASLDQSFLSPDQAFTLKVSRETNGDLAFRWTIAPGHYLYRDHTVATAPGGEESLSLQLQPGEKKDDPGFGVVDIWRAAGQARLSAATLERAGAPGSINITYQGCKEDSICYPPTTRTIAVPALPGAARQAVEGAAQPPAEPAAALALKAPPAPEARPAPAASPVSEPEASLVAEAADAAPAPAVRLDQNAGFVDRLADQGGFAWVLLAFFGFGVLLAFTPCVFPMYPILAGVIGRGVDGRGTQRGLVLSTAYVLGLATAFGLLGVVAAWSGQNLQMALQSVWAVGALSIIFLLLAASMFGGFELQLPSAWTSRFSRDNGTGRRSVGSAAGLGFASALIVGPCVTAPLAGALLYIAQTGEAGLGAAALFALGLGKGAPLIVFGTAGARFLPKAGAWMDRVKTLFGFIFLGMAWWLASRILPPAVVLTLGAMLALAAAAALGLFSGPAASRPAGLARAAGLAVAAWGIMLLIGLSMGAADPWRPLAPLASRSAPGVAGPGAAPVPAAVVVDSAGLKRAIQEAGGRSRPAMIYFTADWCVICRQMDRDVFADDQVFAALQNVDLIKVDVTNNTPETHQLMETYGVVGPPTLVFLSAASQEPASTRLVGKTTVSKVLASLDSAQAAR</sequence>
<dbReference type="InterPro" id="IPR036929">
    <property type="entry name" value="DsbDN_sf"/>
</dbReference>
<feature type="transmembrane region" description="Helical" evidence="7">
    <location>
        <begin position="230"/>
        <end position="254"/>
    </location>
</feature>
<dbReference type="InterPro" id="IPR035671">
    <property type="entry name" value="DsbD_gamma"/>
</dbReference>
<dbReference type="InterPro" id="IPR003834">
    <property type="entry name" value="Cyt_c_assmbl_TM_dom"/>
</dbReference>
<keyword evidence="11" id="KW-1185">Reference proteome</keyword>
<dbReference type="Pfam" id="PF11412">
    <property type="entry name" value="DsbD_N"/>
    <property type="match status" value="1"/>
</dbReference>
<feature type="transmembrane region" description="Helical" evidence="7">
    <location>
        <begin position="484"/>
        <end position="505"/>
    </location>
</feature>
<protein>
    <submittedName>
        <fullName evidence="10">Cytochrome C biogenesis protein</fullName>
    </submittedName>
</protein>
<dbReference type="Gene3D" id="3.40.30.10">
    <property type="entry name" value="Glutaredoxin"/>
    <property type="match status" value="1"/>
</dbReference>
<keyword evidence="6 7" id="KW-0472">Membrane</keyword>
<reference evidence="10 11" key="1">
    <citation type="journal article" date="2014" name="Genome Announc.">
        <title>Genome Sequence of a Promising Hydrogen-Producing Facultative Anaerobic Bacterium, Brevundimonas naejangsanensis Strain B1.</title>
        <authorList>
            <person name="Su H."/>
            <person name="Zhang T."/>
            <person name="Bao M."/>
            <person name="Jiang Y."/>
            <person name="Wang Y."/>
            <person name="Tan T."/>
        </authorList>
    </citation>
    <scope>NUCLEOTIDE SEQUENCE [LARGE SCALE GENOMIC DNA]</scope>
    <source>
        <strain evidence="10 11">B1</strain>
    </source>
</reference>
<dbReference type="PROSITE" id="PS51352">
    <property type="entry name" value="THIOREDOXIN_2"/>
    <property type="match status" value="1"/>
</dbReference>
<feature type="transmembrane region" description="Helical" evidence="7">
    <location>
        <begin position="429"/>
        <end position="447"/>
    </location>
</feature>
<dbReference type="CDD" id="cd02953">
    <property type="entry name" value="DsbDgamma"/>
    <property type="match status" value="1"/>
</dbReference>
<evidence type="ECO:0000256" key="1">
    <source>
        <dbReference type="ARBA" id="ARBA00004651"/>
    </source>
</evidence>
<dbReference type="GO" id="GO:0045454">
    <property type="term" value="P:cell redox homeostasis"/>
    <property type="evidence" value="ECO:0007669"/>
    <property type="project" value="TreeGrafter"/>
</dbReference>
<evidence type="ECO:0000256" key="8">
    <source>
        <dbReference type="SAM" id="SignalP"/>
    </source>
</evidence>
<evidence type="ECO:0000259" key="9">
    <source>
        <dbReference type="PROSITE" id="PS51352"/>
    </source>
</evidence>
<feature type="transmembrane region" description="Helical" evidence="7">
    <location>
        <begin position="353"/>
        <end position="382"/>
    </location>
</feature>
<keyword evidence="4" id="KW-0201">Cytochrome c-type biogenesis</keyword>
<dbReference type="InterPro" id="IPR013766">
    <property type="entry name" value="Thioredoxin_domain"/>
</dbReference>
<feature type="transmembrane region" description="Helical" evidence="7">
    <location>
        <begin position="309"/>
        <end position="332"/>
    </location>
</feature>
<evidence type="ECO:0000256" key="2">
    <source>
        <dbReference type="ARBA" id="ARBA00022475"/>
    </source>
</evidence>
<keyword evidence="5 7" id="KW-1133">Transmembrane helix</keyword>
<dbReference type="SUPFAM" id="SSF74863">
    <property type="entry name" value="Thiol:disulfide interchange protein DsbD, N-terminal domain (DsbD-alpha)"/>
    <property type="match status" value="1"/>
</dbReference>
<dbReference type="Proteomes" id="UP000077603">
    <property type="component" value="Chromosome"/>
</dbReference>
<dbReference type="Gene3D" id="2.60.40.1250">
    <property type="entry name" value="Thiol:disulfide interchange protein DsbD, N-terminal domain"/>
    <property type="match status" value="1"/>
</dbReference>
<dbReference type="InterPro" id="IPR036249">
    <property type="entry name" value="Thioredoxin-like_sf"/>
</dbReference>
<dbReference type="NCBIfam" id="NF001419">
    <property type="entry name" value="PRK00293.1"/>
    <property type="match status" value="1"/>
</dbReference>
<feature type="transmembrane region" description="Helical" evidence="7">
    <location>
        <begin position="274"/>
        <end position="297"/>
    </location>
</feature>
<accession>A0A172Y3A4</accession>
<dbReference type="GO" id="GO:0005886">
    <property type="term" value="C:plasma membrane"/>
    <property type="evidence" value="ECO:0007669"/>
    <property type="project" value="UniProtKB-SubCell"/>
</dbReference>